<feature type="non-terminal residue" evidence="1">
    <location>
        <position position="1"/>
    </location>
</feature>
<proteinExistence type="predicted"/>
<gene>
    <name evidence="1" type="ORF">LCGC14_2599360</name>
</gene>
<dbReference type="EMBL" id="LAZR01043846">
    <property type="protein sequence ID" value="KKL06104.1"/>
    <property type="molecule type" value="Genomic_DNA"/>
</dbReference>
<evidence type="ECO:0000313" key="1">
    <source>
        <dbReference type="EMBL" id="KKL06104.1"/>
    </source>
</evidence>
<sequence>HRWVSPVGKGHGGVLNLIDSIEVVPKESSYIIVKFGIIIP</sequence>
<comment type="caution">
    <text evidence="1">The sequence shown here is derived from an EMBL/GenBank/DDBJ whole genome shotgun (WGS) entry which is preliminary data.</text>
</comment>
<reference evidence="1" key="1">
    <citation type="journal article" date="2015" name="Nature">
        <title>Complex archaea that bridge the gap between prokaryotes and eukaryotes.</title>
        <authorList>
            <person name="Spang A."/>
            <person name="Saw J.H."/>
            <person name="Jorgensen S.L."/>
            <person name="Zaremba-Niedzwiedzka K."/>
            <person name="Martijn J."/>
            <person name="Lind A.E."/>
            <person name="van Eijk R."/>
            <person name="Schleper C."/>
            <person name="Guy L."/>
            <person name="Ettema T.J."/>
        </authorList>
    </citation>
    <scope>NUCLEOTIDE SEQUENCE</scope>
</reference>
<dbReference type="AlphaFoldDB" id="A0A0F9A987"/>
<accession>A0A0F9A987</accession>
<protein>
    <submittedName>
        <fullName evidence="1">Uncharacterized protein</fullName>
    </submittedName>
</protein>
<name>A0A0F9A987_9ZZZZ</name>
<organism evidence="1">
    <name type="scientific">marine sediment metagenome</name>
    <dbReference type="NCBI Taxonomy" id="412755"/>
    <lineage>
        <taxon>unclassified sequences</taxon>
        <taxon>metagenomes</taxon>
        <taxon>ecological metagenomes</taxon>
    </lineage>
</organism>